<dbReference type="Gene3D" id="3.30.420.280">
    <property type="match status" value="1"/>
</dbReference>
<dbReference type="Gene3D" id="3.40.50.300">
    <property type="entry name" value="P-loop containing nucleotide triphosphate hydrolases"/>
    <property type="match status" value="1"/>
</dbReference>
<reference evidence="2" key="1">
    <citation type="journal article" date="2019" name="Int. J. Syst. Evol. Microbiol.">
        <title>The Global Catalogue of Microorganisms (GCM) 10K type strain sequencing project: providing services to taxonomists for standard genome sequencing and annotation.</title>
        <authorList>
            <consortium name="The Broad Institute Genomics Platform"/>
            <consortium name="The Broad Institute Genome Sequencing Center for Infectious Disease"/>
            <person name="Wu L."/>
            <person name="Ma J."/>
        </authorList>
    </citation>
    <scope>NUCLEOTIDE SEQUENCE [LARGE SCALE GENOMIC DNA]</scope>
    <source>
        <strain evidence="2">CGMCC 4.7682</strain>
    </source>
</reference>
<gene>
    <name evidence="1" type="ORF">ACFORO_23060</name>
</gene>
<comment type="caution">
    <text evidence="1">The sequence shown here is derived from an EMBL/GenBank/DDBJ whole genome shotgun (WGS) entry which is preliminary data.</text>
</comment>
<protein>
    <submittedName>
        <fullName evidence="1">PBSX family phage terminase large subunit</fullName>
    </submittedName>
</protein>
<sequence length="420" mass="46256">MGEPALDLPLSPAQVESMRESRARVNIWSGAIRSGKTIASLLRWLIYVAHAPRGGQLVIVGRTRDSVARNVFAPLQDPTLFGSLADHVSYTAGAPSGWILGRQVFVLGASDSKAEKVLRGLTCAGAYVDEVTVVAREFFKQLLGRMSVPGAMLFGTTNPDTPGHWLKHDYLDRLAELPDWRSFAFTLDDNPSLSAEYRASIRREYTGLWFRRFILGEWVAAEGAVFDMWDPDRHVVPWADLPDLRRLLAAGVDYGTTNATAALALGLGTDDRLYLVDEWRHDPAHARTRLTDSQLAAGLREWLDLDHHPRQQGRPEFVVVDPAAASFRVQLQSDGVLTQAADNDVAYGIRTLSSLLAEDRLRVADRCRGFIAEVPGYSWDDKATAAGEDKPIKIADHSLDGGRYAVTTTEALWRPALAAA</sequence>
<dbReference type="InterPro" id="IPR006437">
    <property type="entry name" value="Phage_terminase_lsu"/>
</dbReference>
<accession>A0ABV7QMB4</accession>
<evidence type="ECO:0000313" key="1">
    <source>
        <dbReference type="EMBL" id="MFC3513069.1"/>
    </source>
</evidence>
<name>A0ABV7QMB4_9PSEU</name>
<organism evidence="1 2">
    <name type="scientific">Amycolatopsis halotolerans</name>
    <dbReference type="NCBI Taxonomy" id="330083"/>
    <lineage>
        <taxon>Bacteria</taxon>
        <taxon>Bacillati</taxon>
        <taxon>Actinomycetota</taxon>
        <taxon>Actinomycetes</taxon>
        <taxon>Pseudonocardiales</taxon>
        <taxon>Pseudonocardiaceae</taxon>
        <taxon>Amycolatopsis</taxon>
    </lineage>
</organism>
<keyword evidence="2" id="KW-1185">Reference proteome</keyword>
<dbReference type="RefSeq" id="WP_377872931.1">
    <property type="nucleotide sequence ID" value="NZ_JBHMAY010000043.1"/>
</dbReference>
<dbReference type="Proteomes" id="UP001595764">
    <property type="component" value="Unassembled WGS sequence"/>
</dbReference>
<dbReference type="NCBIfam" id="TIGR01547">
    <property type="entry name" value="phage_term_2"/>
    <property type="match status" value="1"/>
</dbReference>
<evidence type="ECO:0000313" key="2">
    <source>
        <dbReference type="Proteomes" id="UP001595764"/>
    </source>
</evidence>
<dbReference type="EMBL" id="JBHRWI010000027">
    <property type="protein sequence ID" value="MFC3513069.1"/>
    <property type="molecule type" value="Genomic_DNA"/>
</dbReference>
<dbReference type="InterPro" id="IPR027417">
    <property type="entry name" value="P-loop_NTPase"/>
</dbReference>
<dbReference type="Pfam" id="PF03237">
    <property type="entry name" value="Terminase_6N"/>
    <property type="match status" value="1"/>
</dbReference>
<proteinExistence type="predicted"/>